<keyword evidence="2" id="KW-0479">Metal-binding</keyword>
<evidence type="ECO:0000256" key="9">
    <source>
        <dbReference type="PROSITE-ProRule" id="PRU00023"/>
    </source>
</evidence>
<accession>A0A6I9SKU7</accession>
<feature type="region of interest" description="Disordered" evidence="11">
    <location>
        <begin position="300"/>
        <end position="323"/>
    </location>
</feature>
<dbReference type="Gene3D" id="4.10.1100.10">
    <property type="entry name" value="Transcription factor, SBP-box domain"/>
    <property type="match status" value="1"/>
</dbReference>
<feature type="compositionally biased region" description="Low complexity" evidence="11">
    <location>
        <begin position="410"/>
        <end position="440"/>
    </location>
</feature>
<feature type="repeat" description="ANK" evidence="9">
    <location>
        <begin position="818"/>
        <end position="839"/>
    </location>
</feature>
<comment type="subcellular location">
    <subcellularLocation>
        <location evidence="1">Nucleus</location>
    </subcellularLocation>
</comment>
<dbReference type="FunCoup" id="A0A6I9SKU7">
    <property type="interactions" value="2930"/>
</dbReference>
<evidence type="ECO:0000256" key="6">
    <source>
        <dbReference type="ARBA" id="ARBA00023125"/>
    </source>
</evidence>
<evidence type="ECO:0000256" key="5">
    <source>
        <dbReference type="ARBA" id="ARBA00023015"/>
    </source>
</evidence>
<feature type="transmembrane region" description="Helical" evidence="12">
    <location>
        <begin position="951"/>
        <end position="974"/>
    </location>
</feature>
<dbReference type="Pfam" id="PF03110">
    <property type="entry name" value="SBP"/>
    <property type="match status" value="1"/>
</dbReference>
<dbReference type="Pfam" id="PF26102">
    <property type="entry name" value="Ig_SPL7"/>
    <property type="match status" value="1"/>
</dbReference>
<keyword evidence="4" id="KW-0862">Zinc</keyword>
<dbReference type="InterPro" id="IPR002110">
    <property type="entry name" value="Ankyrin_rpt"/>
</dbReference>
<dbReference type="PANTHER" id="PTHR31251:SF132">
    <property type="entry name" value="SQUAMOSA PROMOTER-BINDING-LIKE PROTEIN 1-RELATED"/>
    <property type="match status" value="1"/>
</dbReference>
<evidence type="ECO:0000256" key="1">
    <source>
        <dbReference type="ARBA" id="ARBA00004123"/>
    </source>
</evidence>
<dbReference type="InterPro" id="IPR036893">
    <property type="entry name" value="SBP_sf"/>
</dbReference>
<keyword evidence="12" id="KW-1133">Transmembrane helix</keyword>
<dbReference type="GO" id="GO:0003677">
    <property type="term" value="F:DNA binding"/>
    <property type="evidence" value="ECO:0007669"/>
    <property type="project" value="UniProtKB-KW"/>
</dbReference>
<feature type="region of interest" description="Disordered" evidence="11">
    <location>
        <begin position="212"/>
        <end position="231"/>
    </location>
</feature>
<keyword evidence="8" id="KW-0539">Nucleus</keyword>
<dbReference type="OrthoDB" id="514967at2759"/>
<dbReference type="AlphaFoldDB" id="A0A6I9SKU7"/>
<evidence type="ECO:0000256" key="2">
    <source>
        <dbReference type="ARBA" id="ARBA00022723"/>
    </source>
</evidence>
<dbReference type="RefSeq" id="XP_010941481.1">
    <property type="nucleotide sequence ID" value="XM_010943179.3"/>
</dbReference>
<feature type="region of interest" description="Disordered" evidence="11">
    <location>
        <begin position="408"/>
        <end position="442"/>
    </location>
</feature>
<dbReference type="GeneID" id="105059753"/>
<evidence type="ECO:0000256" key="4">
    <source>
        <dbReference type="ARBA" id="ARBA00022833"/>
    </source>
</evidence>
<protein>
    <submittedName>
        <fullName evidence="15">Squamosa promoter-binding-like protein 6</fullName>
    </submittedName>
</protein>
<keyword evidence="14" id="KW-1185">Reference proteome</keyword>
<evidence type="ECO:0000256" key="12">
    <source>
        <dbReference type="SAM" id="Phobius"/>
    </source>
</evidence>
<feature type="compositionally biased region" description="Basic residues" evidence="11">
    <location>
        <begin position="212"/>
        <end position="222"/>
    </location>
</feature>
<dbReference type="PANTHER" id="PTHR31251">
    <property type="entry name" value="SQUAMOSA PROMOTER-BINDING-LIKE PROTEIN 4"/>
    <property type="match status" value="1"/>
</dbReference>
<proteinExistence type="predicted"/>
<dbReference type="PROSITE" id="PS50088">
    <property type="entry name" value="ANK_REPEAT"/>
    <property type="match status" value="1"/>
</dbReference>
<dbReference type="InterPro" id="IPR036770">
    <property type="entry name" value="Ankyrin_rpt-contain_sf"/>
</dbReference>
<gene>
    <name evidence="15" type="primary">LOC105059753</name>
</gene>
<evidence type="ECO:0000256" key="7">
    <source>
        <dbReference type="ARBA" id="ARBA00023163"/>
    </source>
</evidence>
<evidence type="ECO:0000256" key="10">
    <source>
        <dbReference type="PROSITE-ProRule" id="PRU00470"/>
    </source>
</evidence>
<keyword evidence="12" id="KW-0472">Membrane</keyword>
<dbReference type="GO" id="GO:0008270">
    <property type="term" value="F:zinc ion binding"/>
    <property type="evidence" value="ECO:0007669"/>
    <property type="project" value="UniProtKB-KW"/>
</dbReference>
<dbReference type="InParanoid" id="A0A6I9SKU7"/>
<name>A0A6I9SKU7_ELAGV</name>
<keyword evidence="3 10" id="KW-0863">Zinc-finger</keyword>
<keyword evidence="6" id="KW-0238">DNA-binding</keyword>
<dbReference type="KEGG" id="egu:105059753"/>
<dbReference type="Proteomes" id="UP000504607">
    <property type="component" value="Unplaced"/>
</dbReference>
<evidence type="ECO:0000256" key="3">
    <source>
        <dbReference type="ARBA" id="ARBA00022771"/>
    </source>
</evidence>
<dbReference type="FunFam" id="4.10.1100.10:FF:000001">
    <property type="entry name" value="Squamosa promoter-binding-like protein 14"/>
    <property type="match status" value="1"/>
</dbReference>
<evidence type="ECO:0000256" key="11">
    <source>
        <dbReference type="SAM" id="MobiDB-lite"/>
    </source>
</evidence>
<dbReference type="InterPro" id="IPR004333">
    <property type="entry name" value="SBP_dom"/>
</dbReference>
<dbReference type="SUPFAM" id="SSF103612">
    <property type="entry name" value="SBT domain"/>
    <property type="match status" value="1"/>
</dbReference>
<dbReference type="SUPFAM" id="SSF48403">
    <property type="entry name" value="Ankyrin repeat"/>
    <property type="match status" value="1"/>
</dbReference>
<evidence type="ECO:0000313" key="15">
    <source>
        <dbReference type="RefSeq" id="XP_010941481.1"/>
    </source>
</evidence>
<keyword evidence="9" id="KW-0040">ANK repeat</keyword>
<keyword evidence="5" id="KW-0805">Transcription regulation</keyword>
<dbReference type="PROSITE" id="PS51141">
    <property type="entry name" value="ZF_SBP"/>
    <property type="match status" value="1"/>
</dbReference>
<feature type="domain" description="SBP-type" evidence="13">
    <location>
        <begin position="145"/>
        <end position="222"/>
    </location>
</feature>
<keyword evidence="7" id="KW-0804">Transcription</keyword>
<keyword evidence="12" id="KW-0812">Transmembrane</keyword>
<dbReference type="Gene3D" id="1.25.40.20">
    <property type="entry name" value="Ankyrin repeat-containing domain"/>
    <property type="match status" value="1"/>
</dbReference>
<reference evidence="15" key="1">
    <citation type="submission" date="2025-08" db="UniProtKB">
        <authorList>
            <consortium name="RefSeq"/>
        </authorList>
    </citation>
    <scope>IDENTIFICATION</scope>
</reference>
<evidence type="ECO:0000259" key="13">
    <source>
        <dbReference type="PROSITE" id="PS51141"/>
    </source>
</evidence>
<dbReference type="GO" id="GO:0005634">
    <property type="term" value="C:nucleus"/>
    <property type="evidence" value="ECO:0007669"/>
    <property type="project" value="UniProtKB-SubCell"/>
</dbReference>
<dbReference type="InterPro" id="IPR044817">
    <property type="entry name" value="SBP-like"/>
</dbReference>
<sequence>MEARIGGESHLLYGSGMSTLNGSGKKNFEWDLNDWKWDSELFIANPLSAVPSDCRNKQLFPDAANGVLSNSSSSCSGETDFGKGNGEAEKRRRIVVVEEDGPYDGSGSLALKLGGHAYPITEPDRVNCEGKNGKKSKLQGGNSNHPTCQVEGCGADLSNSKDYHRRHKVCEMHAKAGTAMVGNAIQRFCQQCSRFHLLQEFDEGKRSCRRRLAGHNRRRRKTHPDVTSNGTSIIDDRSSSYILMSLLRILSNLHSYSSEQSKDQDLLSHLLRNLANLAGSFDARNLSGLLQASQDMQKVGATAGTSSEAANAPVSNGAPAQESTRPLCLASKQTCISSTQGSPLKLTNHMGPVAASMTEMPSKMMASPESAIKRVRLKDFDLNSTYEECGDGCDKSIIPVHLGTGSPNCQSWLQPDSQQSSPPQTSGNSDSTSAQSLSSSNGDAQCRTDRIILKLFGKDPNDLPLVLRAQILNWLSHSPTDIESYIRPGCIILTLYLRLAESAWEEICHDLSSSLNRLLHNSSDNFWRTGWIYTRVQHHVAFIYNGQVVLDTPLLLKCPNNCKILCVTPIAVSSSARVSFTVKGFNLIRSTNRLLCSFEGKYLVQETTQALVEGTGTGAQHEGSEHLSFSCSLPDATGRGFIEVEDHGLSNCFFPFIVAEEDVCSEIRMLENAIDLITCNNHDQERTDANNARNLALDFLNEFGWLLRRNHLKSRSEQIKPCPNAFSVARFRQLMAFAMDREWCAVVKKLLDILFNGTVDVGGRSPVELALSEDLLHTAVRKNCKAMVELLLKYIPDKTSKETGHGRFLFRPDMVGPSGITPLHVAAASGGADDVLDALTDDPELLGIKAWKSARDSTGFTPEDYAHARGHKSYIGMVQKKIDEQPGKGQVVLDIPGKSVARDSDKLSDGPNFGKLSGFEIRMNKMGLAQQMYCNRCSQQLAYRNFGSRTLLYRPAMLSMVGIAAVCVCVALLLKGPPEVFSVFPPFRWELLRYGTM</sequence>
<evidence type="ECO:0000313" key="14">
    <source>
        <dbReference type="Proteomes" id="UP000504607"/>
    </source>
</evidence>
<organism evidence="14 15">
    <name type="scientific">Elaeis guineensis var. tenera</name>
    <name type="common">Oil palm</name>
    <dbReference type="NCBI Taxonomy" id="51953"/>
    <lineage>
        <taxon>Eukaryota</taxon>
        <taxon>Viridiplantae</taxon>
        <taxon>Streptophyta</taxon>
        <taxon>Embryophyta</taxon>
        <taxon>Tracheophyta</taxon>
        <taxon>Spermatophyta</taxon>
        <taxon>Magnoliopsida</taxon>
        <taxon>Liliopsida</taxon>
        <taxon>Arecaceae</taxon>
        <taxon>Arecoideae</taxon>
        <taxon>Cocoseae</taxon>
        <taxon>Elaeidinae</taxon>
        <taxon>Elaeis</taxon>
    </lineage>
</organism>
<evidence type="ECO:0000256" key="8">
    <source>
        <dbReference type="ARBA" id="ARBA00023242"/>
    </source>
</evidence>